<dbReference type="OrthoDB" id="27092at2"/>
<dbReference type="Pfam" id="PF12697">
    <property type="entry name" value="Abhydrolase_6"/>
    <property type="match status" value="1"/>
</dbReference>
<feature type="compositionally biased region" description="Low complexity" evidence="1">
    <location>
        <begin position="10"/>
        <end position="19"/>
    </location>
</feature>
<dbReference type="GO" id="GO:0016787">
    <property type="term" value="F:hydrolase activity"/>
    <property type="evidence" value="ECO:0007669"/>
    <property type="project" value="UniProtKB-KW"/>
</dbReference>
<evidence type="ECO:0000313" key="3">
    <source>
        <dbReference type="EMBL" id="GEM37156.1"/>
    </source>
</evidence>
<name>A0A511MBM3_9NOCA</name>
<dbReference type="InterPro" id="IPR029058">
    <property type="entry name" value="AB_hydrolase_fold"/>
</dbReference>
<organism evidence="3 4">
    <name type="scientific">Nocardia ninae NBRC 108245</name>
    <dbReference type="NCBI Taxonomy" id="1210091"/>
    <lineage>
        <taxon>Bacteria</taxon>
        <taxon>Bacillati</taxon>
        <taxon>Actinomycetota</taxon>
        <taxon>Actinomycetes</taxon>
        <taxon>Mycobacteriales</taxon>
        <taxon>Nocardiaceae</taxon>
        <taxon>Nocardia</taxon>
    </lineage>
</organism>
<evidence type="ECO:0000256" key="1">
    <source>
        <dbReference type="SAM" id="MobiDB-lite"/>
    </source>
</evidence>
<evidence type="ECO:0000313" key="4">
    <source>
        <dbReference type="Proteomes" id="UP000321424"/>
    </source>
</evidence>
<dbReference type="PANTHER" id="PTHR43689:SF8">
    <property type="entry name" value="ALPHA_BETA-HYDROLASES SUPERFAMILY PROTEIN"/>
    <property type="match status" value="1"/>
</dbReference>
<keyword evidence="4" id="KW-1185">Reference proteome</keyword>
<dbReference type="EMBL" id="BJXA01000007">
    <property type="protein sequence ID" value="GEM37156.1"/>
    <property type="molecule type" value="Genomic_DNA"/>
</dbReference>
<protein>
    <submittedName>
        <fullName evidence="3">Alpha/beta hydrolase</fullName>
    </submittedName>
</protein>
<comment type="caution">
    <text evidence="3">The sequence shown here is derived from an EMBL/GenBank/DDBJ whole genome shotgun (WGS) entry which is preliminary data.</text>
</comment>
<sequence>MSSDTPKSPAAAQRATNAARKPVTTKPEPELPKAVKALHLGSGDPLLLLHGFMMSPHCWEQTAARLASQCEVYAPAFAGHWGGERVDGWSVDVHLLADRIEDQLDDLGWRTCHIAGNSLGGWVGVELARRGRARTLTLVAPAGGWHTPSLTSLRTNLKFLSLVPIVEIGKRLGGFAVNNPIAQRFALLWLSKNAAAVSRRDTAAAIMAALHCPSMLPFVVSSMRGPGQADLSTLETPVRLLLSEYDRVIPNRVYARRYLKELPESADRIVVHGVGHVPMLEAPDRIATLIAEHVYASRNRLRAV</sequence>
<dbReference type="SUPFAM" id="SSF53474">
    <property type="entry name" value="alpha/beta-Hydrolases"/>
    <property type="match status" value="1"/>
</dbReference>
<reference evidence="3 4" key="1">
    <citation type="submission" date="2019-07" db="EMBL/GenBank/DDBJ databases">
        <title>Whole genome shotgun sequence of Nocardia ninae NBRC 108245.</title>
        <authorList>
            <person name="Hosoyama A."/>
            <person name="Uohara A."/>
            <person name="Ohji S."/>
            <person name="Ichikawa N."/>
        </authorList>
    </citation>
    <scope>NUCLEOTIDE SEQUENCE [LARGE SCALE GENOMIC DNA]</scope>
    <source>
        <strain evidence="3 4">NBRC 108245</strain>
    </source>
</reference>
<dbReference type="AlphaFoldDB" id="A0A511MBM3"/>
<evidence type="ECO:0000259" key="2">
    <source>
        <dbReference type="Pfam" id="PF12697"/>
    </source>
</evidence>
<dbReference type="InterPro" id="IPR000073">
    <property type="entry name" value="AB_hydrolase_1"/>
</dbReference>
<keyword evidence="3" id="KW-0378">Hydrolase</keyword>
<dbReference type="RefSeq" id="WP_147129346.1">
    <property type="nucleotide sequence ID" value="NZ_BJXA01000007.1"/>
</dbReference>
<accession>A0A511MBM3</accession>
<proteinExistence type="predicted"/>
<dbReference type="Proteomes" id="UP000321424">
    <property type="component" value="Unassembled WGS sequence"/>
</dbReference>
<dbReference type="Gene3D" id="3.40.50.1820">
    <property type="entry name" value="alpha/beta hydrolase"/>
    <property type="match status" value="1"/>
</dbReference>
<feature type="region of interest" description="Disordered" evidence="1">
    <location>
        <begin position="1"/>
        <end position="29"/>
    </location>
</feature>
<gene>
    <name evidence="3" type="ORF">NN4_16750</name>
</gene>
<feature type="domain" description="AB hydrolase-1" evidence="2">
    <location>
        <begin position="46"/>
        <end position="287"/>
    </location>
</feature>
<dbReference type="PANTHER" id="PTHR43689">
    <property type="entry name" value="HYDROLASE"/>
    <property type="match status" value="1"/>
</dbReference>